<evidence type="ECO:0000256" key="7">
    <source>
        <dbReference type="ARBA" id="ARBA00022958"/>
    </source>
</evidence>
<dbReference type="GO" id="GO:0005524">
    <property type="term" value="F:ATP binding"/>
    <property type="evidence" value="ECO:0007669"/>
    <property type="project" value="UniProtKB-UniRule"/>
</dbReference>
<proteinExistence type="inferred from homology"/>
<accession>A0A5C6K6R6</accession>
<keyword evidence="10 11" id="KW-0472">Membrane</keyword>
<evidence type="ECO:0000256" key="2">
    <source>
        <dbReference type="ARBA" id="ARBA00022475"/>
    </source>
</evidence>
<sequence length="193" mass="21070">MISNLFKSLRLTIAFCLFFSVFYIFVLWLFAQVAGPNKGNAELVTLNGKVVGAANIGQNFTQDIYFWGRPSHAGDGYDASSSAGSNKGPSNEEHLALLEERIDTFLVHHSYLTREKVPAEIITASSSGLDPHISPKAAYAQAKRVADARGWSEEKVMGIVNSHVEKPLLGMFGTEKVNVLKLNVALDQASNNK</sequence>
<dbReference type="AlphaFoldDB" id="A0A5C6K6R6"/>
<keyword evidence="1 11" id="KW-0813">Transport</keyword>
<dbReference type="RefSeq" id="WP_146376117.1">
    <property type="nucleotide sequence ID" value="NZ_JAQDCA010000027.1"/>
</dbReference>
<reference evidence="12 13" key="1">
    <citation type="submission" date="2019-07" db="EMBL/GenBank/DDBJ databases">
        <title>Genome sequencing of Parabacteroides distasonis iSURF_7.</title>
        <authorList>
            <person name="Degefu H.N."/>
            <person name="Ruoff K.L."/>
            <person name="Price C.E."/>
            <person name="Valls R.A."/>
            <person name="O'Toole G.A."/>
        </authorList>
    </citation>
    <scope>NUCLEOTIDE SEQUENCE [LARGE SCALE GENOMIC DNA]</scope>
    <source>
        <strain evidence="12 13">CFPLTA003_1B</strain>
    </source>
</reference>
<keyword evidence="4 11" id="KW-0812">Transmembrane</keyword>
<dbReference type="GO" id="GO:0005886">
    <property type="term" value="C:plasma membrane"/>
    <property type="evidence" value="ECO:0007669"/>
    <property type="project" value="UniProtKB-SubCell"/>
</dbReference>
<keyword evidence="6 11" id="KW-0067">ATP-binding</keyword>
<protein>
    <recommendedName>
        <fullName evidence="11">Potassium-transporting ATPase KdpC subunit</fullName>
    </recommendedName>
    <alternativeName>
        <fullName evidence="11">ATP phosphohydrolase [potassium-transporting] C chain</fullName>
    </alternativeName>
    <alternativeName>
        <fullName evidence="11">Potassium-binding and translocating subunit C</fullName>
    </alternativeName>
    <alternativeName>
        <fullName evidence="11">Potassium-translocating ATPase C chain</fullName>
    </alternativeName>
</protein>
<dbReference type="NCBIfam" id="NF001454">
    <property type="entry name" value="PRK00315.1"/>
    <property type="match status" value="1"/>
</dbReference>
<comment type="similarity">
    <text evidence="11">Belongs to the KdpC family.</text>
</comment>
<evidence type="ECO:0000313" key="12">
    <source>
        <dbReference type="EMBL" id="TWV58870.1"/>
    </source>
</evidence>
<keyword evidence="9 11" id="KW-0406">Ion transport</keyword>
<evidence type="ECO:0000256" key="3">
    <source>
        <dbReference type="ARBA" id="ARBA00022538"/>
    </source>
</evidence>
<dbReference type="Proteomes" id="UP000315827">
    <property type="component" value="Unassembled WGS sequence"/>
</dbReference>
<evidence type="ECO:0000256" key="5">
    <source>
        <dbReference type="ARBA" id="ARBA00022741"/>
    </source>
</evidence>
<dbReference type="PANTHER" id="PTHR30042:SF2">
    <property type="entry name" value="POTASSIUM-TRANSPORTING ATPASE KDPC SUBUNIT"/>
    <property type="match status" value="1"/>
</dbReference>
<keyword evidence="2 11" id="KW-1003">Cell membrane</keyword>
<name>A0A5C6K6R6_PARDI</name>
<evidence type="ECO:0000256" key="1">
    <source>
        <dbReference type="ARBA" id="ARBA00022448"/>
    </source>
</evidence>
<comment type="function">
    <text evidence="11">Part of the high-affinity ATP-driven potassium transport (or Kdp) system, which catalyzes the hydrolysis of ATP coupled with the electrogenic transport of potassium into the cytoplasm. This subunit acts as a catalytic chaperone that increases the ATP-binding affinity of the ATP-hydrolyzing subunit KdpB by the formation of a transient KdpB/KdpC/ATP ternary complex.</text>
</comment>
<evidence type="ECO:0000313" key="13">
    <source>
        <dbReference type="Proteomes" id="UP000315827"/>
    </source>
</evidence>
<comment type="caution">
    <text evidence="12">The sequence shown here is derived from an EMBL/GenBank/DDBJ whole genome shotgun (WGS) entry which is preliminary data.</text>
</comment>
<keyword evidence="3 11" id="KW-0633">Potassium transport</keyword>
<evidence type="ECO:0000256" key="6">
    <source>
        <dbReference type="ARBA" id="ARBA00022840"/>
    </source>
</evidence>
<evidence type="ECO:0000256" key="11">
    <source>
        <dbReference type="HAMAP-Rule" id="MF_00276"/>
    </source>
</evidence>
<feature type="transmembrane region" description="Helical" evidence="11">
    <location>
        <begin position="12"/>
        <end position="31"/>
    </location>
</feature>
<comment type="subcellular location">
    <subcellularLocation>
        <location evidence="11">Cell membrane</location>
        <topology evidence="11">Single-pass membrane protein</topology>
    </subcellularLocation>
</comment>
<keyword evidence="7 11" id="KW-0630">Potassium</keyword>
<evidence type="ECO:0000256" key="8">
    <source>
        <dbReference type="ARBA" id="ARBA00022989"/>
    </source>
</evidence>
<dbReference type="NCBIfam" id="NF010606">
    <property type="entry name" value="PRK14002.1"/>
    <property type="match status" value="1"/>
</dbReference>
<evidence type="ECO:0000256" key="9">
    <source>
        <dbReference type="ARBA" id="ARBA00023065"/>
    </source>
</evidence>
<dbReference type="Pfam" id="PF02669">
    <property type="entry name" value="KdpC"/>
    <property type="match status" value="1"/>
</dbReference>
<evidence type="ECO:0000256" key="10">
    <source>
        <dbReference type="ARBA" id="ARBA00023136"/>
    </source>
</evidence>
<comment type="subunit">
    <text evidence="11">The system is composed of three essential subunits: KdpA, KdpB and KdpC.</text>
</comment>
<gene>
    <name evidence="11" type="primary">kdpC</name>
    <name evidence="12" type="ORF">FSA05_20345</name>
</gene>
<organism evidence="12 13">
    <name type="scientific">Parabacteroides distasonis</name>
    <dbReference type="NCBI Taxonomy" id="823"/>
    <lineage>
        <taxon>Bacteria</taxon>
        <taxon>Pseudomonadati</taxon>
        <taxon>Bacteroidota</taxon>
        <taxon>Bacteroidia</taxon>
        <taxon>Bacteroidales</taxon>
        <taxon>Tannerellaceae</taxon>
        <taxon>Parabacteroides</taxon>
    </lineage>
</organism>
<keyword evidence="5 11" id="KW-0547">Nucleotide-binding</keyword>
<dbReference type="GO" id="GO:0008556">
    <property type="term" value="F:P-type potassium transmembrane transporter activity"/>
    <property type="evidence" value="ECO:0007669"/>
    <property type="project" value="InterPro"/>
</dbReference>
<dbReference type="PANTHER" id="PTHR30042">
    <property type="entry name" value="POTASSIUM-TRANSPORTING ATPASE C CHAIN"/>
    <property type="match status" value="1"/>
</dbReference>
<keyword evidence="8 11" id="KW-1133">Transmembrane helix</keyword>
<dbReference type="PIRSF" id="PIRSF001296">
    <property type="entry name" value="K_ATPase_KdpC"/>
    <property type="match status" value="1"/>
</dbReference>
<dbReference type="EMBL" id="VOHW01000018">
    <property type="protein sequence ID" value="TWV58870.1"/>
    <property type="molecule type" value="Genomic_DNA"/>
</dbReference>
<dbReference type="NCBIfam" id="TIGR00681">
    <property type="entry name" value="kdpC"/>
    <property type="match status" value="1"/>
</dbReference>
<dbReference type="InterPro" id="IPR003820">
    <property type="entry name" value="KdpC"/>
</dbReference>
<evidence type="ECO:0000256" key="4">
    <source>
        <dbReference type="ARBA" id="ARBA00022692"/>
    </source>
</evidence>
<dbReference type="HAMAP" id="MF_00276">
    <property type="entry name" value="KdpC"/>
    <property type="match status" value="1"/>
</dbReference>